<sequence>MVFIPQESLSRQMERRIRLKTLNNHIICKICKGYLIDATTVTECLHTFCKSCLVKHLEDNNTCPTCEIVIHQSYPLQYISYDRTMQDIVYKLVPNLQYNELKRERDFYRRKGLPCPKAHTPGMLNEKDAGVKASSSKEDEADCHRSDEQVNILLESDSAQLKQMRRKFIRCSSQATITHLKKFIAKKLFNSLDRYKEVEILCNQEILGKDHTLKFVYVTRWRFKVRTKTCVVISLVNLLCLSFICFLPSLADNIFSVARVQGC</sequence>
<evidence type="ECO:0000256" key="7">
    <source>
        <dbReference type="SAM" id="Phobius"/>
    </source>
</evidence>
<dbReference type="Gene3D" id="3.30.40.10">
    <property type="entry name" value="Zinc/RING finger domain, C3HC4 (zinc finger)"/>
    <property type="match status" value="1"/>
</dbReference>
<dbReference type="SMART" id="SM00184">
    <property type="entry name" value="RING"/>
    <property type="match status" value="1"/>
</dbReference>
<evidence type="ECO:0000256" key="3">
    <source>
        <dbReference type="ARBA" id="ARBA00022771"/>
    </source>
</evidence>
<dbReference type="PROSITE" id="PS00518">
    <property type="entry name" value="ZF_RING_1"/>
    <property type="match status" value="1"/>
</dbReference>
<dbReference type="GO" id="GO:0031519">
    <property type="term" value="C:PcG protein complex"/>
    <property type="evidence" value="ECO:0007669"/>
    <property type="project" value="UniProtKB-ARBA"/>
</dbReference>
<organism evidence="9">
    <name type="scientific">Amblyomma maculatum</name>
    <name type="common">Gulf Coast tick</name>
    <dbReference type="NCBI Taxonomy" id="34609"/>
    <lineage>
        <taxon>Eukaryota</taxon>
        <taxon>Metazoa</taxon>
        <taxon>Ecdysozoa</taxon>
        <taxon>Arthropoda</taxon>
        <taxon>Chelicerata</taxon>
        <taxon>Arachnida</taxon>
        <taxon>Acari</taxon>
        <taxon>Parasitiformes</taxon>
        <taxon>Ixodida</taxon>
        <taxon>Ixodoidea</taxon>
        <taxon>Ixodidae</taxon>
        <taxon>Amblyomminae</taxon>
        <taxon>Amblyomma</taxon>
    </lineage>
</organism>
<dbReference type="InterPro" id="IPR032443">
    <property type="entry name" value="RAWUL"/>
</dbReference>
<proteinExistence type="evidence at transcript level"/>
<dbReference type="Pfam" id="PF16207">
    <property type="entry name" value="RAWUL"/>
    <property type="match status" value="1"/>
</dbReference>
<dbReference type="InterPro" id="IPR013083">
    <property type="entry name" value="Znf_RING/FYVE/PHD"/>
</dbReference>
<feature type="domain" description="RING-type" evidence="8">
    <location>
        <begin position="28"/>
        <end position="67"/>
    </location>
</feature>
<evidence type="ECO:0000259" key="8">
    <source>
        <dbReference type="PROSITE" id="PS50089"/>
    </source>
</evidence>
<dbReference type="InterPro" id="IPR051507">
    <property type="entry name" value="PcG_RING_finger"/>
</dbReference>
<keyword evidence="7" id="KW-0812">Transmembrane</keyword>
<evidence type="ECO:0000256" key="5">
    <source>
        <dbReference type="ARBA" id="ARBA00023242"/>
    </source>
</evidence>
<evidence type="ECO:0000313" key="9">
    <source>
        <dbReference type="EMBL" id="AEO35968.1"/>
    </source>
</evidence>
<name>G3MR50_AMBMU</name>
<dbReference type="EMBL" id="JO844351">
    <property type="protein sequence ID" value="AEO35968.1"/>
    <property type="molecule type" value="mRNA"/>
</dbReference>
<evidence type="ECO:0000256" key="2">
    <source>
        <dbReference type="ARBA" id="ARBA00022723"/>
    </source>
</evidence>
<dbReference type="Gene3D" id="3.10.20.90">
    <property type="entry name" value="Phosphatidylinositol 3-kinase Catalytic Subunit, Chain A, domain 1"/>
    <property type="match status" value="1"/>
</dbReference>
<accession>G3MR50</accession>
<dbReference type="GO" id="GO:0008270">
    <property type="term" value="F:zinc ion binding"/>
    <property type="evidence" value="ECO:0007669"/>
    <property type="project" value="UniProtKB-KW"/>
</dbReference>
<reference evidence="9" key="1">
    <citation type="journal article" date="2011" name="PLoS ONE">
        <title>A deep insight into the sialotranscriptome of the gulf coast tick, Amblyomma maculatum.</title>
        <authorList>
            <person name="Karim S."/>
            <person name="Singh P."/>
            <person name="Ribeiro J.M."/>
        </authorList>
    </citation>
    <scope>NUCLEOTIDE SEQUENCE</scope>
    <source>
        <tissue evidence="9">Salivary gland</tissue>
    </source>
</reference>
<keyword evidence="4" id="KW-0862">Zinc</keyword>
<dbReference type="InterPro" id="IPR001841">
    <property type="entry name" value="Znf_RING"/>
</dbReference>
<keyword evidence="2" id="KW-0479">Metal-binding</keyword>
<feature type="transmembrane region" description="Helical" evidence="7">
    <location>
        <begin position="230"/>
        <end position="251"/>
    </location>
</feature>
<dbReference type="SUPFAM" id="SSF57850">
    <property type="entry name" value="RING/U-box"/>
    <property type="match status" value="1"/>
</dbReference>
<evidence type="ECO:0000256" key="6">
    <source>
        <dbReference type="PROSITE-ProRule" id="PRU00175"/>
    </source>
</evidence>
<keyword evidence="5" id="KW-0539">Nucleus</keyword>
<keyword evidence="7" id="KW-0472">Membrane</keyword>
<keyword evidence="3 6" id="KW-0863">Zinc-finger</keyword>
<dbReference type="PANTHER" id="PTHR45893">
    <property type="entry name" value="POLYCOMB GROUP RING FINGER PROTEIN"/>
    <property type="match status" value="1"/>
</dbReference>
<evidence type="ECO:0000256" key="1">
    <source>
        <dbReference type="ARBA" id="ARBA00004123"/>
    </source>
</evidence>
<dbReference type="PROSITE" id="PS50089">
    <property type="entry name" value="ZF_RING_2"/>
    <property type="match status" value="1"/>
</dbReference>
<protein>
    <recommendedName>
        <fullName evidence="8">RING-type domain-containing protein</fullName>
    </recommendedName>
</protein>
<dbReference type="FunFam" id="3.30.40.10:FF:000033">
    <property type="entry name" value="Polycomb group RING finger protein 3"/>
    <property type="match status" value="1"/>
</dbReference>
<evidence type="ECO:0000256" key="4">
    <source>
        <dbReference type="ARBA" id="ARBA00022833"/>
    </source>
</evidence>
<comment type="subcellular location">
    <subcellularLocation>
        <location evidence="1">Nucleus</location>
    </subcellularLocation>
</comment>
<dbReference type="AlphaFoldDB" id="G3MR50"/>
<keyword evidence="7" id="KW-1133">Transmembrane helix</keyword>
<dbReference type="CDD" id="cd16735">
    <property type="entry name" value="RING-HC_PCGF3"/>
    <property type="match status" value="1"/>
</dbReference>
<dbReference type="Pfam" id="PF13923">
    <property type="entry name" value="zf-C3HC4_2"/>
    <property type="match status" value="1"/>
</dbReference>
<dbReference type="CDD" id="cd17083">
    <property type="entry name" value="RAWUL_PCGF3"/>
    <property type="match status" value="1"/>
</dbReference>
<dbReference type="InterPro" id="IPR017907">
    <property type="entry name" value="Znf_RING_CS"/>
</dbReference>